<dbReference type="InterPro" id="IPR013249">
    <property type="entry name" value="RNA_pol_sigma70_r4_t2"/>
</dbReference>
<keyword evidence="2" id="KW-0805">Transcription regulation</keyword>
<keyword evidence="10" id="KW-1185">Reference proteome</keyword>
<dbReference type="EMBL" id="BAAATD010000010">
    <property type="protein sequence ID" value="GAA2621018.1"/>
    <property type="molecule type" value="Genomic_DNA"/>
</dbReference>
<dbReference type="SUPFAM" id="SSF88659">
    <property type="entry name" value="Sigma3 and sigma4 domains of RNA polymerase sigma factors"/>
    <property type="match status" value="1"/>
</dbReference>
<evidence type="ECO:0000256" key="6">
    <source>
        <dbReference type="SAM" id="MobiDB-lite"/>
    </source>
</evidence>
<evidence type="ECO:0000259" key="7">
    <source>
        <dbReference type="Pfam" id="PF04542"/>
    </source>
</evidence>
<keyword evidence="4" id="KW-0238">DNA-binding</keyword>
<evidence type="ECO:0000256" key="1">
    <source>
        <dbReference type="ARBA" id="ARBA00010641"/>
    </source>
</evidence>
<evidence type="ECO:0000256" key="5">
    <source>
        <dbReference type="ARBA" id="ARBA00023163"/>
    </source>
</evidence>
<comment type="caution">
    <text evidence="9">The sequence shown here is derived from an EMBL/GenBank/DDBJ whole genome shotgun (WGS) entry which is preliminary data.</text>
</comment>
<reference evidence="9 10" key="1">
    <citation type="journal article" date="2019" name="Int. J. Syst. Evol. Microbiol.">
        <title>The Global Catalogue of Microorganisms (GCM) 10K type strain sequencing project: providing services to taxonomists for standard genome sequencing and annotation.</title>
        <authorList>
            <consortium name="The Broad Institute Genomics Platform"/>
            <consortium name="The Broad Institute Genome Sequencing Center for Infectious Disease"/>
            <person name="Wu L."/>
            <person name="Ma J."/>
        </authorList>
    </citation>
    <scope>NUCLEOTIDE SEQUENCE [LARGE SCALE GENOMIC DNA]</scope>
    <source>
        <strain evidence="9 10">JCM 6833</strain>
    </source>
</reference>
<dbReference type="InterPro" id="IPR036388">
    <property type="entry name" value="WH-like_DNA-bd_sf"/>
</dbReference>
<evidence type="ECO:0008006" key="11">
    <source>
        <dbReference type="Google" id="ProtNLM"/>
    </source>
</evidence>
<evidence type="ECO:0000256" key="4">
    <source>
        <dbReference type="ARBA" id="ARBA00023125"/>
    </source>
</evidence>
<feature type="region of interest" description="Disordered" evidence="6">
    <location>
        <begin position="1"/>
        <end position="32"/>
    </location>
</feature>
<keyword evidence="3" id="KW-0731">Sigma factor</keyword>
<evidence type="ECO:0000259" key="8">
    <source>
        <dbReference type="Pfam" id="PF08281"/>
    </source>
</evidence>
<sequence length="214" mass="23438">MTYPVDAPPDDDRTSESGAAHHAHHAHNADEIPNAEDARLIAASLRDPECFTAVYDRHYTIIYRYVAGRLGPQAADDIAAEAFLVAFRRRRSFDAGKGTLRSWLFGIATKLVSQHRRAETRRFQALARVGSDPAIGSHEERVVTWVTAEGLQPQLARALAALSAKERDVVLLVALGDLGHDEIATALGIPYGTVGSRLNRARRKLRAALELEGL</sequence>
<feature type="domain" description="RNA polymerase sigma-70 region 2" evidence="7">
    <location>
        <begin position="55"/>
        <end position="121"/>
    </location>
</feature>
<gene>
    <name evidence="9" type="ORF">GCM10010411_66140</name>
</gene>
<dbReference type="RefSeq" id="WP_344546404.1">
    <property type="nucleotide sequence ID" value="NZ_BAAATD010000010.1"/>
</dbReference>
<dbReference type="PANTHER" id="PTHR43133">
    <property type="entry name" value="RNA POLYMERASE ECF-TYPE SIGMA FACTO"/>
    <property type="match status" value="1"/>
</dbReference>
<dbReference type="CDD" id="cd06171">
    <property type="entry name" value="Sigma70_r4"/>
    <property type="match status" value="1"/>
</dbReference>
<dbReference type="NCBIfam" id="TIGR02937">
    <property type="entry name" value="sigma70-ECF"/>
    <property type="match status" value="1"/>
</dbReference>
<dbReference type="Pfam" id="PF04542">
    <property type="entry name" value="Sigma70_r2"/>
    <property type="match status" value="1"/>
</dbReference>
<accession>A0ABN3QAH4</accession>
<evidence type="ECO:0000313" key="9">
    <source>
        <dbReference type="EMBL" id="GAA2621018.1"/>
    </source>
</evidence>
<dbReference type="Gene3D" id="1.10.1740.10">
    <property type="match status" value="1"/>
</dbReference>
<evidence type="ECO:0000256" key="2">
    <source>
        <dbReference type="ARBA" id="ARBA00023015"/>
    </source>
</evidence>
<evidence type="ECO:0000256" key="3">
    <source>
        <dbReference type="ARBA" id="ARBA00023082"/>
    </source>
</evidence>
<dbReference type="SUPFAM" id="SSF88946">
    <property type="entry name" value="Sigma2 domain of RNA polymerase sigma factors"/>
    <property type="match status" value="1"/>
</dbReference>
<organism evidence="9 10">
    <name type="scientific">Actinomadura fulvescens</name>
    <dbReference type="NCBI Taxonomy" id="46160"/>
    <lineage>
        <taxon>Bacteria</taxon>
        <taxon>Bacillati</taxon>
        <taxon>Actinomycetota</taxon>
        <taxon>Actinomycetes</taxon>
        <taxon>Streptosporangiales</taxon>
        <taxon>Thermomonosporaceae</taxon>
        <taxon>Actinomadura</taxon>
    </lineage>
</organism>
<name>A0ABN3QAH4_9ACTN</name>
<dbReference type="Proteomes" id="UP001501509">
    <property type="component" value="Unassembled WGS sequence"/>
</dbReference>
<dbReference type="Pfam" id="PF08281">
    <property type="entry name" value="Sigma70_r4_2"/>
    <property type="match status" value="1"/>
</dbReference>
<dbReference type="InterPro" id="IPR039425">
    <property type="entry name" value="RNA_pol_sigma-70-like"/>
</dbReference>
<protein>
    <recommendedName>
        <fullName evidence="11">RNA polymerase sigma factor</fullName>
    </recommendedName>
</protein>
<dbReference type="PANTHER" id="PTHR43133:SF8">
    <property type="entry name" value="RNA POLYMERASE SIGMA FACTOR HI_1459-RELATED"/>
    <property type="match status" value="1"/>
</dbReference>
<comment type="similarity">
    <text evidence="1">Belongs to the sigma-70 factor family. ECF subfamily.</text>
</comment>
<feature type="domain" description="RNA polymerase sigma factor 70 region 4 type 2" evidence="8">
    <location>
        <begin position="154"/>
        <end position="205"/>
    </location>
</feature>
<dbReference type="InterPro" id="IPR013324">
    <property type="entry name" value="RNA_pol_sigma_r3/r4-like"/>
</dbReference>
<dbReference type="InterPro" id="IPR014284">
    <property type="entry name" value="RNA_pol_sigma-70_dom"/>
</dbReference>
<keyword evidence="5" id="KW-0804">Transcription</keyword>
<proteinExistence type="inferred from homology"/>
<dbReference type="InterPro" id="IPR013325">
    <property type="entry name" value="RNA_pol_sigma_r2"/>
</dbReference>
<evidence type="ECO:0000313" key="10">
    <source>
        <dbReference type="Proteomes" id="UP001501509"/>
    </source>
</evidence>
<dbReference type="InterPro" id="IPR007627">
    <property type="entry name" value="RNA_pol_sigma70_r2"/>
</dbReference>
<dbReference type="Gene3D" id="1.10.10.10">
    <property type="entry name" value="Winged helix-like DNA-binding domain superfamily/Winged helix DNA-binding domain"/>
    <property type="match status" value="1"/>
</dbReference>